<dbReference type="PANTHER" id="PTHR43649">
    <property type="entry name" value="ARABINOSE-BINDING PROTEIN-RELATED"/>
    <property type="match status" value="1"/>
</dbReference>
<dbReference type="RefSeq" id="WP_130451312.1">
    <property type="nucleotide sequence ID" value="NZ_SHLA01000001.1"/>
</dbReference>
<dbReference type="AlphaFoldDB" id="A0A4Q8AER7"/>
<feature type="signal peptide" evidence="1">
    <location>
        <begin position="1"/>
        <end position="24"/>
    </location>
</feature>
<evidence type="ECO:0000313" key="2">
    <source>
        <dbReference type="EMBL" id="RZU62787.1"/>
    </source>
</evidence>
<dbReference type="PANTHER" id="PTHR43649:SF11">
    <property type="entry name" value="ABC TRANSPORTER SUBSTRATE-BINDING PROTEIN YESO-RELATED"/>
    <property type="match status" value="1"/>
</dbReference>
<evidence type="ECO:0000256" key="1">
    <source>
        <dbReference type="SAM" id="SignalP"/>
    </source>
</evidence>
<proteinExistence type="predicted"/>
<dbReference type="InterPro" id="IPR006059">
    <property type="entry name" value="SBP"/>
</dbReference>
<gene>
    <name evidence="2" type="ORF">EV380_2391</name>
</gene>
<comment type="caution">
    <text evidence="2">The sequence shown here is derived from an EMBL/GenBank/DDBJ whole genome shotgun (WGS) entry which is preliminary data.</text>
</comment>
<name>A0A4Q8AER7_9MICC</name>
<protein>
    <submittedName>
        <fullName evidence="2">Carbohydrate ABC transporter substrate-binding protein (CUT1 family)</fullName>
    </submittedName>
</protein>
<dbReference type="SUPFAM" id="SSF53850">
    <property type="entry name" value="Periplasmic binding protein-like II"/>
    <property type="match status" value="1"/>
</dbReference>
<feature type="chain" id="PRO_5038820310" evidence="1">
    <location>
        <begin position="25"/>
        <end position="422"/>
    </location>
</feature>
<dbReference type="EMBL" id="SHLA01000001">
    <property type="protein sequence ID" value="RZU62787.1"/>
    <property type="molecule type" value="Genomic_DNA"/>
</dbReference>
<keyword evidence="1" id="KW-0732">Signal</keyword>
<dbReference type="Gene3D" id="3.40.190.10">
    <property type="entry name" value="Periplasmic binding protein-like II"/>
    <property type="match status" value="2"/>
</dbReference>
<dbReference type="Pfam" id="PF13416">
    <property type="entry name" value="SBP_bac_8"/>
    <property type="match status" value="1"/>
</dbReference>
<dbReference type="Proteomes" id="UP000292685">
    <property type="component" value="Unassembled WGS sequence"/>
</dbReference>
<evidence type="ECO:0000313" key="3">
    <source>
        <dbReference type="Proteomes" id="UP000292685"/>
    </source>
</evidence>
<dbReference type="InterPro" id="IPR050490">
    <property type="entry name" value="Bact_solute-bd_prot1"/>
</dbReference>
<sequence>MKHTFPLRAAAVLAAAGLALTACSGGGDAPDDGEVTLTFAWWGSDTRHQKTQEMIDIFEEQNPGITIDTEYGDWGGYWDKLATQTAAGKAPDVMQMDLLYIREYAENGVLLDLRDVDMSDMPEDLRVAGATDDGVWGVPHGLTALSVLANKTMFEEAGVELPDDSTWTWEDFEAKSLEFQEKSDAYGLTSLPATMTLELFLRQNGKEFLTPDGQLGWEPADAEGYFEMYKGLADSGALPSASVIAEDQLPSLDQTLTATNKVAMAPWWSTQMTAVQAASGDEFEILRPPSVAGDAAEGQLWYKTSMFFSASSRTEHPEEAKKFIDFLVNSTEAAEIGATERGMLANQTALEHIRDDLTPEEKQVADYITEVEADLGAPIPIPPQGVSDYQNLHFRYDLEVLFGRLSPAEAAERMHAEMAATL</sequence>
<dbReference type="PROSITE" id="PS51257">
    <property type="entry name" value="PROKAR_LIPOPROTEIN"/>
    <property type="match status" value="1"/>
</dbReference>
<reference evidence="2 3" key="1">
    <citation type="submission" date="2019-02" db="EMBL/GenBank/DDBJ databases">
        <title>Sequencing the genomes of 1000 actinobacteria strains.</title>
        <authorList>
            <person name="Klenk H.-P."/>
        </authorList>
    </citation>
    <scope>NUCLEOTIDE SEQUENCE [LARGE SCALE GENOMIC DNA]</scope>
    <source>
        <strain evidence="2 3">DSM 17364</strain>
    </source>
</reference>
<dbReference type="CDD" id="cd13585">
    <property type="entry name" value="PBP2_TMBP_like"/>
    <property type="match status" value="1"/>
</dbReference>
<accession>A0A4Q8AER7</accession>
<dbReference type="OrthoDB" id="9795467at2"/>
<keyword evidence="3" id="KW-1185">Reference proteome</keyword>
<organism evidence="2 3">
    <name type="scientific">Zhihengliuella halotolerans</name>
    <dbReference type="NCBI Taxonomy" id="370736"/>
    <lineage>
        <taxon>Bacteria</taxon>
        <taxon>Bacillati</taxon>
        <taxon>Actinomycetota</taxon>
        <taxon>Actinomycetes</taxon>
        <taxon>Micrococcales</taxon>
        <taxon>Micrococcaceae</taxon>
        <taxon>Zhihengliuella</taxon>
    </lineage>
</organism>